<reference evidence="1 2" key="1">
    <citation type="submission" date="2023-08" db="EMBL/GenBank/DDBJ databases">
        <title>Black Yeasts Isolated from many extreme environments.</title>
        <authorList>
            <person name="Coleine C."/>
            <person name="Stajich J.E."/>
            <person name="Selbmann L."/>
        </authorList>
    </citation>
    <scope>NUCLEOTIDE SEQUENCE [LARGE SCALE GENOMIC DNA]</scope>
    <source>
        <strain evidence="1 2">CCFEE 5885</strain>
    </source>
</reference>
<evidence type="ECO:0000313" key="1">
    <source>
        <dbReference type="EMBL" id="KAK5085013.1"/>
    </source>
</evidence>
<keyword evidence="2" id="KW-1185">Reference proteome</keyword>
<dbReference type="EMBL" id="JAVRRG010000107">
    <property type="protein sequence ID" value="KAK5085013.1"/>
    <property type="molecule type" value="Genomic_DNA"/>
</dbReference>
<dbReference type="Proteomes" id="UP001345013">
    <property type="component" value="Unassembled WGS sequence"/>
</dbReference>
<accession>A0ABR0K576</accession>
<proteinExistence type="predicted"/>
<comment type="caution">
    <text evidence="1">The sequence shown here is derived from an EMBL/GenBank/DDBJ whole genome shotgun (WGS) entry which is preliminary data.</text>
</comment>
<sequence length="143" mass="15653">MLKDGSRILNLVLIVVAFNWTNPNARLPSFSSTYLIGERILLSWLALNQSRNDLWLTRYNVSTDDFALRIASDLDISNAGSFAWVIAVSDNEVLADTRFEFQFVPAGSYYNATAPTELASPAFNVMLVNQATSPNGSVAATTA</sequence>
<organism evidence="1 2">
    <name type="scientific">Lithohypha guttulata</name>
    <dbReference type="NCBI Taxonomy" id="1690604"/>
    <lineage>
        <taxon>Eukaryota</taxon>
        <taxon>Fungi</taxon>
        <taxon>Dikarya</taxon>
        <taxon>Ascomycota</taxon>
        <taxon>Pezizomycotina</taxon>
        <taxon>Eurotiomycetes</taxon>
        <taxon>Chaetothyriomycetidae</taxon>
        <taxon>Chaetothyriales</taxon>
        <taxon>Trichomeriaceae</taxon>
        <taxon>Lithohypha</taxon>
    </lineage>
</organism>
<name>A0ABR0K576_9EURO</name>
<protein>
    <submittedName>
        <fullName evidence="1">Uncharacterized protein</fullName>
    </submittedName>
</protein>
<gene>
    <name evidence="1" type="ORF">LTR24_007279</name>
</gene>
<evidence type="ECO:0000313" key="2">
    <source>
        <dbReference type="Proteomes" id="UP001345013"/>
    </source>
</evidence>